<dbReference type="EMBL" id="JACVEW010000020">
    <property type="protein sequence ID" value="MBP0049581.1"/>
    <property type="molecule type" value="Genomic_DNA"/>
</dbReference>
<reference evidence="3 4" key="1">
    <citation type="submission" date="2020-09" db="EMBL/GenBank/DDBJ databases">
        <authorList>
            <person name="Tanuku N.R.S."/>
        </authorList>
    </citation>
    <scope>NUCLEOTIDE SEQUENCE [LARGE SCALE GENOMIC DNA]</scope>
    <source>
        <strain evidence="3 4">AK62</strain>
    </source>
</reference>
<name>A0ABS3ZCZ8_9GAMM</name>
<dbReference type="Gene3D" id="3.40.1550.10">
    <property type="entry name" value="CheC-like"/>
    <property type="match status" value="1"/>
</dbReference>
<dbReference type="Proteomes" id="UP000810171">
    <property type="component" value="Unassembled WGS sequence"/>
</dbReference>
<dbReference type="PANTHER" id="PTHR43693">
    <property type="entry name" value="PROTEIN PHOSPHATASE CHEZ"/>
    <property type="match status" value="1"/>
</dbReference>
<sequence length="207" mass="22898">MDLFSADEHDLIVELMNLGVGRAAHALSQLVNDEVLLSVPRLEFISVPEAQEAFRKDLPPFLAGVLQDFEGFINGRAALLFPEARSLELVNAMIGEELSADEITELEQETLAELGNILLNHCLATLANQLKQQVQTDIPRAFSSSVSELPGNLSLYDNNDDNTLVMLVQIDFSLRNSALRGYLAFVIDLQSADSFLHALREYLAELL</sequence>
<keyword evidence="4" id="KW-1185">Reference proteome</keyword>
<dbReference type="SUPFAM" id="SSF103039">
    <property type="entry name" value="CheC-like"/>
    <property type="match status" value="1"/>
</dbReference>
<protein>
    <submittedName>
        <fullName evidence="3">Chemotaxis protein CheC</fullName>
    </submittedName>
</protein>
<keyword evidence="2" id="KW-0378">Hydrolase</keyword>
<dbReference type="InterPro" id="IPR050992">
    <property type="entry name" value="CheZ_family_phosphatases"/>
</dbReference>
<dbReference type="RefSeq" id="WP_209288225.1">
    <property type="nucleotide sequence ID" value="NZ_JACVEW010000020.1"/>
</dbReference>
<dbReference type="CDD" id="cd17910">
    <property type="entry name" value="CheC_ClassII"/>
    <property type="match status" value="1"/>
</dbReference>
<accession>A0ABS3ZCZ8</accession>
<evidence type="ECO:0000313" key="3">
    <source>
        <dbReference type="EMBL" id="MBP0049581.1"/>
    </source>
</evidence>
<keyword evidence="1" id="KW-0145">Chemotaxis</keyword>
<evidence type="ECO:0000256" key="1">
    <source>
        <dbReference type="ARBA" id="ARBA00022500"/>
    </source>
</evidence>
<gene>
    <name evidence="3" type="ORF">H9C73_12650</name>
</gene>
<organism evidence="3 4">
    <name type="scientific">Marinobacterium alkalitolerans</name>
    <dbReference type="NCBI Taxonomy" id="1542925"/>
    <lineage>
        <taxon>Bacteria</taxon>
        <taxon>Pseudomonadati</taxon>
        <taxon>Pseudomonadota</taxon>
        <taxon>Gammaproteobacteria</taxon>
        <taxon>Oceanospirillales</taxon>
        <taxon>Oceanospirillaceae</taxon>
        <taxon>Marinobacterium</taxon>
    </lineage>
</organism>
<dbReference type="PANTHER" id="PTHR43693:SF1">
    <property type="entry name" value="PROTEIN PHOSPHATASE CHEZ"/>
    <property type="match status" value="1"/>
</dbReference>
<proteinExistence type="predicted"/>
<comment type="caution">
    <text evidence="3">The sequence shown here is derived from an EMBL/GenBank/DDBJ whole genome shotgun (WGS) entry which is preliminary data.</text>
</comment>
<dbReference type="InterPro" id="IPR028976">
    <property type="entry name" value="CheC-like_sf"/>
</dbReference>
<evidence type="ECO:0000256" key="2">
    <source>
        <dbReference type="ARBA" id="ARBA00022801"/>
    </source>
</evidence>
<evidence type="ECO:0000313" key="4">
    <source>
        <dbReference type="Proteomes" id="UP000810171"/>
    </source>
</evidence>